<sequence length="165" mass="18942">MSLYSEVVSDQLPAALSAFRSHFQYWSLSQLSRSVFPVFFAILRKYWVWAMYFVVIRKLYRILSRTNKRVSKPKKIKRSSDSIADRNDVVVDTVSTTRPVDSASLTNTVGFAPSKNQMIVSDGVIVINRNDRYVEVYERKSLSKVDNVDAEVKTLLKEFQAGHPK</sequence>
<dbReference type="KEGG" id="phet:94289061"/>
<organism evidence="2 3">
    <name type="scientific">Porcisia hertigi</name>
    <dbReference type="NCBI Taxonomy" id="2761500"/>
    <lineage>
        <taxon>Eukaryota</taxon>
        <taxon>Discoba</taxon>
        <taxon>Euglenozoa</taxon>
        <taxon>Kinetoplastea</taxon>
        <taxon>Metakinetoplastina</taxon>
        <taxon>Trypanosomatida</taxon>
        <taxon>Trypanosomatidae</taxon>
        <taxon>Leishmaniinae</taxon>
        <taxon>Porcisia</taxon>
    </lineage>
</organism>
<keyword evidence="1" id="KW-0472">Membrane</keyword>
<dbReference type="RefSeq" id="XP_067755428.1">
    <property type="nucleotide sequence ID" value="XM_067898984.1"/>
</dbReference>
<proteinExistence type="predicted"/>
<feature type="transmembrane region" description="Helical" evidence="1">
    <location>
        <begin position="35"/>
        <end position="55"/>
    </location>
</feature>
<protein>
    <submittedName>
        <fullName evidence="2">Uncharacterized protein</fullName>
    </submittedName>
</protein>
<gene>
    <name evidence="2" type="ORF">JKF63_02961</name>
</gene>
<evidence type="ECO:0000256" key="1">
    <source>
        <dbReference type="SAM" id="Phobius"/>
    </source>
</evidence>
<dbReference type="EMBL" id="JAFJZO010000030">
    <property type="protein sequence ID" value="KAG5498674.1"/>
    <property type="molecule type" value="Genomic_DNA"/>
</dbReference>
<dbReference type="GeneID" id="94289061"/>
<dbReference type="Proteomes" id="UP000674318">
    <property type="component" value="Unassembled WGS sequence"/>
</dbReference>
<keyword evidence="3" id="KW-1185">Reference proteome</keyword>
<reference evidence="2 3" key="1">
    <citation type="submission" date="2021-02" db="EMBL/GenBank/DDBJ databases">
        <title>Porcisia hertigi Genome sequencing and assembly.</title>
        <authorList>
            <person name="Almutairi H."/>
            <person name="Gatherer D."/>
        </authorList>
    </citation>
    <scope>NUCLEOTIDE SEQUENCE [LARGE SCALE GENOMIC DNA]</scope>
    <source>
        <strain evidence="2 3">C119</strain>
    </source>
</reference>
<keyword evidence="1" id="KW-1133">Transmembrane helix</keyword>
<comment type="caution">
    <text evidence="2">The sequence shown here is derived from an EMBL/GenBank/DDBJ whole genome shotgun (WGS) entry which is preliminary data.</text>
</comment>
<evidence type="ECO:0000313" key="2">
    <source>
        <dbReference type="EMBL" id="KAG5498674.1"/>
    </source>
</evidence>
<evidence type="ECO:0000313" key="3">
    <source>
        <dbReference type="Proteomes" id="UP000674318"/>
    </source>
</evidence>
<dbReference type="OrthoDB" id="271002at2759"/>
<keyword evidence="1" id="KW-0812">Transmembrane</keyword>
<accession>A0A836HT62</accession>
<name>A0A836HT62_9TRYP</name>
<dbReference type="AlphaFoldDB" id="A0A836HT62"/>